<comment type="subcellular location">
    <subcellularLocation>
        <location evidence="1">Cell membrane</location>
        <topology evidence="1">Multi-pass membrane protein</topology>
    </subcellularLocation>
</comment>
<dbReference type="PANTHER" id="PTHR30012">
    <property type="entry name" value="GENERAL SECRETION PATHWAY PROTEIN"/>
    <property type="match status" value="1"/>
</dbReference>
<dbReference type="PATRIC" id="fig|1461583.4.peg.2137"/>
<evidence type="ECO:0000313" key="9">
    <source>
        <dbReference type="EMBL" id="CEA04940.1"/>
    </source>
</evidence>
<protein>
    <submittedName>
        <fullName evidence="9">Type II secretion system protein F</fullName>
    </submittedName>
</protein>
<proteinExistence type="inferred from homology"/>
<evidence type="ECO:0000256" key="7">
    <source>
        <dbReference type="SAM" id="Phobius"/>
    </source>
</evidence>
<sequence>MKQWLAKRRSKRDLFIKDKVSFMKKLSELLAEGYHFSEAIIVLLPHHVKNVELATTTIMEQLREGHGVVEVMELFAVAPHHLITFTIAERDGEMIAAFARVAEQIATEERLKQKFRQAMLYPATLLTLLFFMFLVFRTAFFPRIAAITAERQTTAADEVRLYELLLYLPDFFLFLFVSISLSIIAVTYYIRKQPIEQQLRIQRRIVLWRTIHKTRLTRQFAAHLGALLHAGISLQDSLLILRQQTYHAYIRYIAMTTHEQVLQGTPLPTIIALSDDLAPQLLMFIEHGEKSGFLSKELLIYSELLEERTTKWLERLISAMQPLLFVIIALCIVAAYVSLLVPIYNMMKF</sequence>
<dbReference type="NCBIfam" id="NF041012">
    <property type="entry name" value="T4P_ComGB"/>
    <property type="match status" value="1"/>
</dbReference>
<dbReference type="HOGENOM" id="CLU_035032_1_1_9"/>
<dbReference type="InterPro" id="IPR047692">
    <property type="entry name" value="T4P_ComGB"/>
</dbReference>
<evidence type="ECO:0000256" key="5">
    <source>
        <dbReference type="ARBA" id="ARBA00022989"/>
    </source>
</evidence>
<evidence type="ECO:0000259" key="8">
    <source>
        <dbReference type="Pfam" id="PF00482"/>
    </source>
</evidence>
<feature type="transmembrane region" description="Helical" evidence="7">
    <location>
        <begin position="118"/>
        <end position="136"/>
    </location>
</feature>
<dbReference type="InterPro" id="IPR003004">
    <property type="entry name" value="GspF/PilC"/>
</dbReference>
<dbReference type="InterPro" id="IPR042094">
    <property type="entry name" value="T2SS_GspF_sf"/>
</dbReference>
<feature type="domain" description="Type II secretion system protein GspF" evidence="8">
    <location>
        <begin position="220"/>
        <end position="342"/>
    </location>
</feature>
<feature type="transmembrane region" description="Helical" evidence="7">
    <location>
        <begin position="323"/>
        <end position="344"/>
    </location>
</feature>
<dbReference type="Gene3D" id="1.20.81.30">
    <property type="entry name" value="Type II secretion system (T2SS), domain F"/>
    <property type="match status" value="2"/>
</dbReference>
<name>A0A078MF84_9BACL</name>
<dbReference type="AlphaFoldDB" id="A0A078MF84"/>
<keyword evidence="4 7" id="KW-0812">Transmembrane</keyword>
<evidence type="ECO:0000256" key="1">
    <source>
        <dbReference type="ARBA" id="ARBA00004651"/>
    </source>
</evidence>
<dbReference type="Pfam" id="PF00482">
    <property type="entry name" value="T2SSF"/>
    <property type="match status" value="2"/>
</dbReference>
<feature type="domain" description="Type II secretion system protein GspF" evidence="8">
    <location>
        <begin position="22"/>
        <end position="142"/>
    </location>
</feature>
<gene>
    <name evidence="9" type="primary">epsF</name>
    <name evidence="9" type="ORF">BN1050_02219</name>
</gene>
<keyword evidence="3" id="KW-1003">Cell membrane</keyword>
<evidence type="ECO:0000256" key="3">
    <source>
        <dbReference type="ARBA" id="ARBA00022475"/>
    </source>
</evidence>
<accession>A0A078MF84</accession>
<dbReference type="EMBL" id="LN483076">
    <property type="protein sequence ID" value="CEA04940.1"/>
    <property type="molecule type" value="Genomic_DNA"/>
</dbReference>
<keyword evidence="6 7" id="KW-0472">Membrane</keyword>
<reference evidence="9" key="1">
    <citation type="submission" date="2014-07" db="EMBL/GenBank/DDBJ databases">
        <authorList>
            <person name="Urmite Genomes Urmite Genomes"/>
        </authorList>
    </citation>
    <scope>NUCLEOTIDE SEQUENCE</scope>
    <source>
        <strain evidence="9">13S34_air</strain>
    </source>
</reference>
<keyword evidence="5 7" id="KW-1133">Transmembrane helix</keyword>
<organism evidence="9">
    <name type="scientific">Metalysinibacillus saudimassiliensis</name>
    <dbReference type="NCBI Taxonomy" id="1461583"/>
    <lineage>
        <taxon>Bacteria</taxon>
        <taxon>Bacillati</taxon>
        <taxon>Bacillota</taxon>
        <taxon>Bacilli</taxon>
        <taxon>Bacillales</taxon>
        <taxon>Caryophanaceae</taxon>
        <taxon>Metalysinibacillus</taxon>
    </lineage>
</organism>
<evidence type="ECO:0000256" key="6">
    <source>
        <dbReference type="ARBA" id="ARBA00023136"/>
    </source>
</evidence>
<evidence type="ECO:0000256" key="2">
    <source>
        <dbReference type="ARBA" id="ARBA00005745"/>
    </source>
</evidence>
<comment type="similarity">
    <text evidence="2">Belongs to the GSP F family.</text>
</comment>
<feature type="transmembrane region" description="Helical" evidence="7">
    <location>
        <begin position="171"/>
        <end position="190"/>
    </location>
</feature>
<dbReference type="GO" id="GO:0005886">
    <property type="term" value="C:plasma membrane"/>
    <property type="evidence" value="ECO:0007669"/>
    <property type="project" value="UniProtKB-SubCell"/>
</dbReference>
<dbReference type="PANTHER" id="PTHR30012:SF0">
    <property type="entry name" value="TYPE II SECRETION SYSTEM PROTEIN F-RELATED"/>
    <property type="match status" value="1"/>
</dbReference>
<dbReference type="InterPro" id="IPR018076">
    <property type="entry name" value="T2SS_GspF_dom"/>
</dbReference>
<evidence type="ECO:0000256" key="4">
    <source>
        <dbReference type="ARBA" id="ARBA00022692"/>
    </source>
</evidence>